<evidence type="ECO:0000256" key="1">
    <source>
        <dbReference type="SAM" id="MobiDB-lite"/>
    </source>
</evidence>
<dbReference type="Proteomes" id="UP000693970">
    <property type="component" value="Unassembled WGS sequence"/>
</dbReference>
<protein>
    <submittedName>
        <fullName evidence="2">Uncharacterized protein</fullName>
    </submittedName>
</protein>
<name>A0A9K3KKW4_9STRA</name>
<feature type="compositionally biased region" description="Polar residues" evidence="1">
    <location>
        <begin position="57"/>
        <end position="69"/>
    </location>
</feature>
<gene>
    <name evidence="2" type="ORF">IV203_033139</name>
</gene>
<organism evidence="2 3">
    <name type="scientific">Nitzschia inconspicua</name>
    <dbReference type="NCBI Taxonomy" id="303405"/>
    <lineage>
        <taxon>Eukaryota</taxon>
        <taxon>Sar</taxon>
        <taxon>Stramenopiles</taxon>
        <taxon>Ochrophyta</taxon>
        <taxon>Bacillariophyta</taxon>
        <taxon>Bacillariophyceae</taxon>
        <taxon>Bacillariophycidae</taxon>
        <taxon>Bacillariales</taxon>
        <taxon>Bacillariaceae</taxon>
        <taxon>Nitzschia</taxon>
    </lineage>
</organism>
<feature type="compositionally biased region" description="Basic residues" evidence="1">
    <location>
        <begin position="13"/>
        <end position="22"/>
    </location>
</feature>
<evidence type="ECO:0000313" key="3">
    <source>
        <dbReference type="Proteomes" id="UP000693970"/>
    </source>
</evidence>
<accession>A0A9K3KKW4</accession>
<sequence>MLVNYVDANAVQRNRHPHHRTRQGMSFAQNGRPEAGRGGNGGRGRGSRGRGNGNGSMTNTAANDNNNKSSSEEYPAATTAVPSTITRPSKHDRLPVRTRLAQVFTQRYSKLLKSWMLADSCSSVDIVSNPDLLHDIHEAKNPLVLHCNAGSVTLTHQGYLEGYPDPVWYYPDGIANILSLRNLTRHYRISMDSSLHNGLRLQKCDGTTIDFLPSDTGLYYTDAENFATAPATWALVTTIKEQASRYTKRQLAEATTARRKQNIIMHPSDRQLSDVAIHHLRGCPVTKRSIQIASDIFGPGV</sequence>
<dbReference type="EMBL" id="JAGRRH010000022">
    <property type="protein sequence ID" value="KAG7345608.1"/>
    <property type="molecule type" value="Genomic_DNA"/>
</dbReference>
<reference evidence="2" key="2">
    <citation type="submission" date="2021-04" db="EMBL/GenBank/DDBJ databases">
        <authorList>
            <person name="Podell S."/>
        </authorList>
    </citation>
    <scope>NUCLEOTIDE SEQUENCE</scope>
    <source>
        <strain evidence="2">Hildebrandi</strain>
    </source>
</reference>
<dbReference type="AlphaFoldDB" id="A0A9K3KKW4"/>
<feature type="region of interest" description="Disordered" evidence="1">
    <location>
        <begin position="1"/>
        <end position="90"/>
    </location>
</feature>
<proteinExistence type="predicted"/>
<feature type="compositionally biased region" description="Gly residues" evidence="1">
    <location>
        <begin position="36"/>
        <end position="54"/>
    </location>
</feature>
<dbReference type="OrthoDB" id="54528at2759"/>
<keyword evidence="3" id="KW-1185">Reference proteome</keyword>
<comment type="caution">
    <text evidence="2">The sequence shown here is derived from an EMBL/GenBank/DDBJ whole genome shotgun (WGS) entry which is preliminary data.</text>
</comment>
<reference evidence="2" key="1">
    <citation type="journal article" date="2021" name="Sci. Rep.">
        <title>Diploid genomic architecture of Nitzschia inconspicua, an elite biomass production diatom.</title>
        <authorList>
            <person name="Oliver A."/>
            <person name="Podell S."/>
            <person name="Pinowska A."/>
            <person name="Traller J.C."/>
            <person name="Smith S.R."/>
            <person name="McClure R."/>
            <person name="Beliaev A."/>
            <person name="Bohutskyi P."/>
            <person name="Hill E.A."/>
            <person name="Rabines A."/>
            <person name="Zheng H."/>
            <person name="Allen L.Z."/>
            <person name="Kuo A."/>
            <person name="Grigoriev I.V."/>
            <person name="Allen A.E."/>
            <person name="Hazlebeck D."/>
            <person name="Allen E.E."/>
        </authorList>
    </citation>
    <scope>NUCLEOTIDE SEQUENCE</scope>
    <source>
        <strain evidence="2">Hildebrandi</strain>
    </source>
</reference>
<evidence type="ECO:0000313" key="2">
    <source>
        <dbReference type="EMBL" id="KAG7345608.1"/>
    </source>
</evidence>